<proteinExistence type="predicted"/>
<dbReference type="EMBL" id="PVNK01000192">
    <property type="protein sequence ID" value="PRP93149.1"/>
    <property type="molecule type" value="Genomic_DNA"/>
</dbReference>
<evidence type="ECO:0000313" key="3">
    <source>
        <dbReference type="Proteomes" id="UP000237968"/>
    </source>
</evidence>
<gene>
    <name evidence="2" type="ORF">ENSA5_44880</name>
</gene>
<dbReference type="Proteomes" id="UP000237968">
    <property type="component" value="Unassembled WGS sequence"/>
</dbReference>
<dbReference type="AlphaFoldDB" id="A0A2S9XJT6"/>
<evidence type="ECO:0000313" key="2">
    <source>
        <dbReference type="EMBL" id="PRP93149.1"/>
    </source>
</evidence>
<evidence type="ECO:0000256" key="1">
    <source>
        <dbReference type="SAM" id="MobiDB-lite"/>
    </source>
</evidence>
<feature type="region of interest" description="Disordered" evidence="1">
    <location>
        <begin position="489"/>
        <end position="532"/>
    </location>
</feature>
<reference evidence="2 3" key="1">
    <citation type="submission" date="2018-03" db="EMBL/GenBank/DDBJ databases">
        <title>Draft Genome Sequences of the Obligatory Marine Myxobacteria Enhygromyxa salina SWB005.</title>
        <authorList>
            <person name="Poehlein A."/>
            <person name="Moghaddam J.A."/>
            <person name="Harms H."/>
            <person name="Alanjari M."/>
            <person name="Koenig G.M."/>
            <person name="Daniel R."/>
            <person name="Schaeberle T.F."/>
        </authorList>
    </citation>
    <scope>NUCLEOTIDE SEQUENCE [LARGE SCALE GENOMIC DNA]</scope>
    <source>
        <strain evidence="2 3">SWB005</strain>
    </source>
</reference>
<organism evidence="2 3">
    <name type="scientific">Enhygromyxa salina</name>
    <dbReference type="NCBI Taxonomy" id="215803"/>
    <lineage>
        <taxon>Bacteria</taxon>
        <taxon>Pseudomonadati</taxon>
        <taxon>Myxococcota</taxon>
        <taxon>Polyangia</taxon>
        <taxon>Nannocystales</taxon>
        <taxon>Nannocystaceae</taxon>
        <taxon>Enhygromyxa</taxon>
    </lineage>
</organism>
<feature type="region of interest" description="Disordered" evidence="1">
    <location>
        <begin position="584"/>
        <end position="609"/>
    </location>
</feature>
<sequence>MRPLDLQAERFTATGNIASEGMRNQLGRPRLDRIAVLIREAAQNAWDAKQQDAQTVTFGASCYAFDDDKLRALREQVFADTPTNPSQELASLLAASSSGSHESEALRALVLYDRGTTGLGGPTRADSPACPGEVRDFVDFLRNVGQPPDKSRGGGTFGYGKAALYLSSRVDTILVHTRCRVGGRLQSRFMVSALTPHYEVEGTSYTGRHWWGRREPDGVVDPLLGREADKLAQRLGMPIAPAGELGTTILLLAPRLGGRTPAQAMAYIQAQMLWNFWPKMIPWEDEEAPRMRFETLLDGEQLSIPSPAKVHPLNGFVKALQTVRQAERGGRGQDASDVTTLLCGKPKQTLGLLSLQRIVYKERPETDYGEVTELPEFMDRCHHVALLRRAELVITYHPGPPIPNNYVEYVGVFLANDEMDRVYAASEPPTHDEWRPENLADRRAKTFVRTTFRRIDARTREFVAPASTSYAADEDRPLAALSKHLGPLLVDAGGPTGPRVWPASQTQPENPSNSTGATGEQDPPKRIRRQARPKIILEPEVTLLDEQGTLVRLFRAELTHPKDGRRTKLCARAFTMIVGGAEERDAPEGADQPRVTRWRGPTGHTHERASSVIAGEDEEGVWEIRVEGGAECVVGLELNAEAVRR</sequence>
<protein>
    <submittedName>
        <fullName evidence="2">Uncharacterized protein</fullName>
    </submittedName>
</protein>
<dbReference type="OrthoDB" id="9146762at2"/>
<comment type="caution">
    <text evidence="2">The sequence shown here is derived from an EMBL/GenBank/DDBJ whole genome shotgun (WGS) entry which is preliminary data.</text>
</comment>
<feature type="compositionally biased region" description="Polar residues" evidence="1">
    <location>
        <begin position="503"/>
        <end position="518"/>
    </location>
</feature>
<keyword evidence="3" id="KW-1185">Reference proteome</keyword>
<name>A0A2S9XJT6_9BACT</name>
<dbReference type="RefSeq" id="WP_106393758.1">
    <property type="nucleotide sequence ID" value="NZ_PVNK01000192.1"/>
</dbReference>
<accession>A0A2S9XJT6</accession>